<keyword evidence="1" id="KW-0812">Transmembrane</keyword>
<gene>
    <name evidence="2" type="ORF">GCM10008090_24980</name>
</gene>
<dbReference type="EMBL" id="BMXA01000004">
    <property type="protein sequence ID" value="GHA14201.1"/>
    <property type="molecule type" value="Genomic_DNA"/>
</dbReference>
<dbReference type="Pfam" id="PF11158">
    <property type="entry name" value="DUF2938"/>
    <property type="match status" value="1"/>
</dbReference>
<feature type="transmembrane region" description="Helical" evidence="1">
    <location>
        <begin position="76"/>
        <end position="95"/>
    </location>
</feature>
<evidence type="ECO:0000313" key="2">
    <source>
        <dbReference type="EMBL" id="GHA14201.1"/>
    </source>
</evidence>
<organism evidence="2 3">
    <name type="scientific">Arenicella chitinivorans</name>
    <dbReference type="NCBI Taxonomy" id="1329800"/>
    <lineage>
        <taxon>Bacteria</taxon>
        <taxon>Pseudomonadati</taxon>
        <taxon>Pseudomonadota</taxon>
        <taxon>Gammaproteobacteria</taxon>
        <taxon>Arenicellales</taxon>
        <taxon>Arenicellaceae</taxon>
        <taxon>Arenicella</taxon>
    </lineage>
</organism>
<reference evidence="2" key="1">
    <citation type="journal article" date="2014" name="Int. J. Syst. Evol. Microbiol.">
        <title>Complete genome sequence of Corynebacterium casei LMG S-19264T (=DSM 44701T), isolated from a smear-ripened cheese.</title>
        <authorList>
            <consortium name="US DOE Joint Genome Institute (JGI-PGF)"/>
            <person name="Walter F."/>
            <person name="Albersmeier A."/>
            <person name="Kalinowski J."/>
            <person name="Ruckert C."/>
        </authorList>
    </citation>
    <scope>NUCLEOTIDE SEQUENCE</scope>
    <source>
        <strain evidence="2">KCTC 12711</strain>
    </source>
</reference>
<dbReference type="RefSeq" id="WP_229794279.1">
    <property type="nucleotide sequence ID" value="NZ_BMXA01000004.1"/>
</dbReference>
<dbReference type="AlphaFoldDB" id="A0A918VQG5"/>
<feature type="transmembrane region" description="Helical" evidence="1">
    <location>
        <begin position="145"/>
        <end position="168"/>
    </location>
</feature>
<feature type="transmembrane region" description="Helical" evidence="1">
    <location>
        <begin position="107"/>
        <end position="124"/>
    </location>
</feature>
<comment type="caution">
    <text evidence="2">The sequence shown here is derived from an EMBL/GenBank/DDBJ whole genome shotgun (WGS) entry which is preliminary data.</text>
</comment>
<keyword evidence="1" id="KW-1133">Transmembrane helix</keyword>
<dbReference type="InterPro" id="IPR021329">
    <property type="entry name" value="DUF2938"/>
</dbReference>
<protein>
    <recommendedName>
        <fullName evidence="4">DUF2938 domain-containing protein</fullName>
    </recommendedName>
</protein>
<evidence type="ECO:0008006" key="4">
    <source>
        <dbReference type="Google" id="ProtNLM"/>
    </source>
</evidence>
<dbReference type="Proteomes" id="UP000614811">
    <property type="component" value="Unassembled WGS sequence"/>
</dbReference>
<keyword evidence="1" id="KW-0472">Membrane</keyword>
<proteinExistence type="predicted"/>
<sequence>MSDHQPTFMLFCSQSIFIGIGATLMIDSWAQVLRRAWRIKTLDYALVGRWLGHLTRFTIKHDTITRSPKVAGEVPLGWLAHYLIGIIFAACFLAIIDPQWMLEPKVIPATVFGLVTVSFPFFVLQPSFGVGVASAKSPNPLRARLVSLSTHLAFGFGLFVSAEVYHALI</sequence>
<accession>A0A918VQG5</accession>
<reference evidence="2" key="2">
    <citation type="submission" date="2020-09" db="EMBL/GenBank/DDBJ databases">
        <authorList>
            <person name="Sun Q."/>
            <person name="Kim S."/>
        </authorList>
    </citation>
    <scope>NUCLEOTIDE SEQUENCE</scope>
    <source>
        <strain evidence="2">KCTC 12711</strain>
    </source>
</reference>
<feature type="transmembrane region" description="Helical" evidence="1">
    <location>
        <begin position="6"/>
        <end position="30"/>
    </location>
</feature>
<name>A0A918VQG5_9GAMM</name>
<evidence type="ECO:0000313" key="3">
    <source>
        <dbReference type="Proteomes" id="UP000614811"/>
    </source>
</evidence>
<keyword evidence="3" id="KW-1185">Reference proteome</keyword>
<evidence type="ECO:0000256" key="1">
    <source>
        <dbReference type="SAM" id="Phobius"/>
    </source>
</evidence>